<dbReference type="EMBL" id="LUGG01000013">
    <property type="protein sequence ID" value="OBZ71030.1"/>
    <property type="molecule type" value="Genomic_DNA"/>
</dbReference>
<reference evidence="2 3" key="1">
    <citation type="submission" date="2016-03" db="EMBL/GenBank/DDBJ databases">
        <title>Whole genome sequencing of Grifola frondosa 9006-11.</title>
        <authorList>
            <person name="Min B."/>
            <person name="Park H."/>
            <person name="Kim J.-G."/>
            <person name="Cho H."/>
            <person name="Oh Y.-L."/>
            <person name="Kong W.-S."/>
            <person name="Choi I.-G."/>
        </authorList>
    </citation>
    <scope>NUCLEOTIDE SEQUENCE [LARGE SCALE GENOMIC DNA]</scope>
    <source>
        <strain evidence="2 3">9006-11</strain>
    </source>
</reference>
<evidence type="ECO:0000259" key="1">
    <source>
        <dbReference type="Pfam" id="PF17667"/>
    </source>
</evidence>
<gene>
    <name evidence="2" type="ORF">A0H81_09156</name>
</gene>
<evidence type="ECO:0000313" key="3">
    <source>
        <dbReference type="Proteomes" id="UP000092993"/>
    </source>
</evidence>
<dbReference type="AlphaFoldDB" id="A0A1C7M262"/>
<organism evidence="2 3">
    <name type="scientific">Grifola frondosa</name>
    <name type="common">Maitake</name>
    <name type="synonym">Polyporus frondosus</name>
    <dbReference type="NCBI Taxonomy" id="5627"/>
    <lineage>
        <taxon>Eukaryota</taxon>
        <taxon>Fungi</taxon>
        <taxon>Dikarya</taxon>
        <taxon>Basidiomycota</taxon>
        <taxon>Agaricomycotina</taxon>
        <taxon>Agaricomycetes</taxon>
        <taxon>Polyporales</taxon>
        <taxon>Grifolaceae</taxon>
        <taxon>Grifola</taxon>
    </lineage>
</organism>
<protein>
    <recommendedName>
        <fullName evidence="1">Fungal-type protein kinase domain-containing protein</fullName>
    </recommendedName>
</protein>
<sequence length="257" mass="29350">MIDARNKDDRIHRDISLDNIILVREPGNPIRRGYLIDWEVSCKVDADGRACDVAERQVLFHCGQCANHLTCLQGTWRYMSYNVLDKEDVVHSLSDDMESLLYVVLYCSLRWLPHDEDEKSLGAHLHALFDYSEFLVGRLLGGNGKYLFLSTRRYLEHITFAHPPIKEWLDTVAEYRCVRDSFNVSAIPQKVVHPKHLDAFWAEFLASHTLEAKDRIERVLPASSSLSYSNSSVRSTSSVVSSDTQDIQKVPANVMVP</sequence>
<feature type="domain" description="Fungal-type protein kinase" evidence="1">
    <location>
        <begin position="9"/>
        <end position="106"/>
    </location>
</feature>
<keyword evidence="3" id="KW-1185">Reference proteome</keyword>
<accession>A0A1C7M262</accession>
<dbReference type="OrthoDB" id="2757790at2759"/>
<dbReference type="Pfam" id="PF17667">
    <property type="entry name" value="Pkinase_fungal"/>
    <property type="match status" value="1"/>
</dbReference>
<name>A0A1C7M262_GRIFR</name>
<dbReference type="SUPFAM" id="SSF56112">
    <property type="entry name" value="Protein kinase-like (PK-like)"/>
    <property type="match status" value="1"/>
</dbReference>
<proteinExistence type="predicted"/>
<comment type="caution">
    <text evidence="2">The sequence shown here is derived from an EMBL/GenBank/DDBJ whole genome shotgun (WGS) entry which is preliminary data.</text>
</comment>
<dbReference type="Gene3D" id="1.10.510.10">
    <property type="entry name" value="Transferase(Phosphotransferase) domain 1"/>
    <property type="match status" value="1"/>
</dbReference>
<dbReference type="InterPro" id="IPR040976">
    <property type="entry name" value="Pkinase_fungal"/>
</dbReference>
<dbReference type="Proteomes" id="UP000092993">
    <property type="component" value="Unassembled WGS sequence"/>
</dbReference>
<evidence type="ECO:0000313" key="2">
    <source>
        <dbReference type="EMBL" id="OBZ71030.1"/>
    </source>
</evidence>
<dbReference type="InterPro" id="IPR011009">
    <property type="entry name" value="Kinase-like_dom_sf"/>
</dbReference>
<dbReference type="OMA" id="QCFLESH"/>